<evidence type="ECO:0000256" key="2">
    <source>
        <dbReference type="ARBA" id="ARBA00023239"/>
    </source>
</evidence>
<gene>
    <name evidence="3" type="ORF">SAMN05421507_14414</name>
</gene>
<dbReference type="GO" id="GO:0020037">
    <property type="term" value="F:heme binding"/>
    <property type="evidence" value="ECO:0007669"/>
    <property type="project" value="InterPro"/>
</dbReference>
<dbReference type="SFLD" id="SFLDS00005">
    <property type="entry name" value="Isoprenoid_Synthase_Type_I"/>
    <property type="match status" value="1"/>
</dbReference>
<reference evidence="4" key="1">
    <citation type="submission" date="2016-10" db="EMBL/GenBank/DDBJ databases">
        <authorList>
            <person name="Varghese N."/>
            <person name="Submissions S."/>
        </authorList>
    </citation>
    <scope>NUCLEOTIDE SEQUENCE [LARGE SCALE GENOMIC DNA]</scope>
    <source>
        <strain evidence="4">CGMCC 4.6609</strain>
    </source>
</reference>
<dbReference type="PANTHER" id="PTHR46696:SF3">
    <property type="entry name" value="PULCHERRIMINIC ACID SYNTHASE"/>
    <property type="match status" value="1"/>
</dbReference>
<proteinExistence type="inferred from homology"/>
<dbReference type="InterPro" id="IPR036396">
    <property type="entry name" value="Cyt_P450_sf"/>
</dbReference>
<accession>A0A1H0X7H5</accession>
<evidence type="ECO:0000256" key="1">
    <source>
        <dbReference type="ARBA" id="ARBA00010617"/>
    </source>
</evidence>
<protein>
    <submittedName>
        <fullName evidence="3">Pulcherriminic acid synthase</fullName>
    </submittedName>
</protein>
<dbReference type="InterPro" id="IPR008949">
    <property type="entry name" value="Isoprenoid_synthase_dom_sf"/>
</dbReference>
<dbReference type="SUPFAM" id="SSF48264">
    <property type="entry name" value="Cytochrome P450"/>
    <property type="match status" value="1"/>
</dbReference>
<dbReference type="EMBL" id="FNIX01000044">
    <property type="protein sequence ID" value="SDP98850.1"/>
    <property type="molecule type" value="Genomic_DNA"/>
</dbReference>
<evidence type="ECO:0000313" key="4">
    <source>
        <dbReference type="Proteomes" id="UP000199691"/>
    </source>
</evidence>
<dbReference type="GO" id="GO:0004497">
    <property type="term" value="F:monooxygenase activity"/>
    <property type="evidence" value="ECO:0007669"/>
    <property type="project" value="InterPro"/>
</dbReference>
<dbReference type="SUPFAM" id="SSF48576">
    <property type="entry name" value="Terpenoid synthases"/>
    <property type="match status" value="1"/>
</dbReference>
<dbReference type="Proteomes" id="UP000199691">
    <property type="component" value="Unassembled WGS sequence"/>
</dbReference>
<keyword evidence="2" id="KW-0456">Lyase</keyword>
<organism evidence="3 4">
    <name type="scientific">Lentzea jiangxiensis</name>
    <dbReference type="NCBI Taxonomy" id="641025"/>
    <lineage>
        <taxon>Bacteria</taxon>
        <taxon>Bacillati</taxon>
        <taxon>Actinomycetota</taxon>
        <taxon>Actinomycetes</taxon>
        <taxon>Pseudonocardiales</taxon>
        <taxon>Pseudonocardiaceae</taxon>
        <taxon>Lentzea</taxon>
    </lineage>
</organism>
<comment type="similarity">
    <text evidence="1">Belongs to the cytochrome P450 family.</text>
</comment>
<dbReference type="Pfam" id="PF19086">
    <property type="entry name" value="Terpene_syn_C_2"/>
    <property type="match status" value="1"/>
</dbReference>
<dbReference type="AlphaFoldDB" id="A0A1H0X7H5"/>
<feature type="non-terminal residue" evidence="3">
    <location>
        <position position="440"/>
    </location>
</feature>
<dbReference type="SFLD" id="SFLDG01020">
    <property type="entry name" value="Terpene_Cyclase_Like_2"/>
    <property type="match status" value="1"/>
</dbReference>
<dbReference type="Gene3D" id="1.10.600.10">
    <property type="entry name" value="Farnesyl Diphosphate Synthase"/>
    <property type="match status" value="1"/>
</dbReference>
<dbReference type="STRING" id="641025.SAMN05421507_14414"/>
<dbReference type="GO" id="GO:0010333">
    <property type="term" value="F:terpene synthase activity"/>
    <property type="evidence" value="ECO:0007669"/>
    <property type="project" value="InterPro"/>
</dbReference>
<sequence>MNTQTQTPASFRLPDIVLPFSPSDRTASAGRLVDSVIGWSHDRGLVGRRGRDRMRDSGVLDVGLALTGGAPPDRALVLLQWFVWTLLLDDRVDDGQWAGDGVLTEFAKAAAGVLNGDRQSHQDPMLRVLAEDLWPRTRDLVGPDRQAAFAEHIARYLAAQCEVVDRRADSVPVALDNYIPLRVELFGADILFDLIEVIHLLDVDDAGVVRRCAGNVLGWVNDIYSLEKDLLLGEEANLVRVLHDERGCSWQEAVDTAAAMIYDQVEEFRRHGEPVALASRLATAMVDVLVWHQKSSRYHWRDRDRGAVDTSLTPLSLIWAEFERDPYPVYERLREDFPVMRDEPLDAWVLSRYRDVRTALCDSRFSSANYNWQSGPVVGRILLEMSDSEHTAHRALMSPAFRGRAMNSLSEKAFDLAKSLAVRTSGRIRRTGDADLVSVF</sequence>
<dbReference type="InterPro" id="IPR034686">
    <property type="entry name" value="Terpene_cyclase-like_2"/>
</dbReference>
<evidence type="ECO:0000313" key="3">
    <source>
        <dbReference type="EMBL" id="SDP98850.1"/>
    </source>
</evidence>
<keyword evidence="4" id="KW-1185">Reference proteome</keyword>
<name>A0A1H0X7H5_9PSEU</name>
<dbReference type="GO" id="GO:0016705">
    <property type="term" value="F:oxidoreductase activity, acting on paired donors, with incorporation or reduction of molecular oxygen"/>
    <property type="evidence" value="ECO:0007669"/>
    <property type="project" value="InterPro"/>
</dbReference>
<dbReference type="PANTHER" id="PTHR46696">
    <property type="entry name" value="P450, PUTATIVE (EUROFUNG)-RELATED"/>
    <property type="match status" value="1"/>
</dbReference>
<dbReference type="Gene3D" id="1.10.630.10">
    <property type="entry name" value="Cytochrome P450"/>
    <property type="match status" value="1"/>
</dbReference>
<dbReference type="GO" id="GO:0005506">
    <property type="term" value="F:iron ion binding"/>
    <property type="evidence" value="ECO:0007669"/>
    <property type="project" value="InterPro"/>
</dbReference>